<keyword evidence="5" id="KW-0560">Oxidoreductase</keyword>
<dbReference type="PANTHER" id="PTHR42940:SF7">
    <property type="entry name" value="ALCOHOL DEHYDROGENASE-LIKE N-TERMINAL DOMAIN-CONTAINING PROTEIN"/>
    <property type="match status" value="1"/>
</dbReference>
<dbReference type="PANTHER" id="PTHR42940">
    <property type="entry name" value="ALCOHOL DEHYDROGENASE 1-RELATED"/>
    <property type="match status" value="1"/>
</dbReference>
<name>A0A238FI69_9BASI</name>
<comment type="cofactor">
    <cofactor evidence="1">
        <name>Zn(2+)</name>
        <dbReference type="ChEBI" id="CHEBI:29105"/>
    </cofactor>
</comment>
<dbReference type="SMART" id="SM00829">
    <property type="entry name" value="PKS_ER"/>
    <property type="match status" value="1"/>
</dbReference>
<keyword evidence="11" id="KW-1185">Reference proteome</keyword>
<evidence type="ECO:0000256" key="8">
    <source>
        <dbReference type="PROSITE-ProRule" id="PRU00433"/>
    </source>
</evidence>
<dbReference type="Proteomes" id="UP000198372">
    <property type="component" value="Unassembled WGS sequence"/>
</dbReference>
<dbReference type="InterPro" id="IPR020843">
    <property type="entry name" value="ER"/>
</dbReference>
<dbReference type="PROSITE" id="PS51007">
    <property type="entry name" value="CYTC"/>
    <property type="match status" value="1"/>
</dbReference>
<keyword evidence="6 8" id="KW-0408">Iron</keyword>
<dbReference type="GO" id="GO:0020037">
    <property type="term" value="F:heme binding"/>
    <property type="evidence" value="ECO:0007669"/>
    <property type="project" value="InterPro"/>
</dbReference>
<dbReference type="EMBL" id="FMSP01000018">
    <property type="protein sequence ID" value="SCV73480.1"/>
    <property type="molecule type" value="Genomic_DNA"/>
</dbReference>
<dbReference type="GO" id="GO:0004022">
    <property type="term" value="F:alcohol dehydrogenase (NAD+) activity"/>
    <property type="evidence" value="ECO:0007669"/>
    <property type="project" value="TreeGrafter"/>
</dbReference>
<dbReference type="FunFam" id="3.40.50.720:FF:000039">
    <property type="entry name" value="Alcohol dehydrogenase AdhP"/>
    <property type="match status" value="1"/>
</dbReference>
<keyword evidence="3 8" id="KW-0479">Metal-binding</keyword>
<comment type="similarity">
    <text evidence="2">Belongs to the zinc-containing alcohol dehydrogenase family.</text>
</comment>
<evidence type="ECO:0000259" key="9">
    <source>
        <dbReference type="PROSITE" id="PS51007"/>
    </source>
</evidence>
<proteinExistence type="inferred from homology"/>
<dbReference type="GO" id="GO:0009055">
    <property type="term" value="F:electron transfer activity"/>
    <property type="evidence" value="ECO:0007669"/>
    <property type="project" value="InterPro"/>
</dbReference>
<evidence type="ECO:0000256" key="2">
    <source>
        <dbReference type="ARBA" id="ARBA00008072"/>
    </source>
</evidence>
<gene>
    <name evidence="10" type="ORF">BQ2448_7406</name>
</gene>
<sequence>MSDHPKTYRAAQISQKGGKFEIVNKDWKDPEPGHVVVKVEACGICHSDSIVINQAMPTGLPRIPGHEIIGKIAAVPADEKVFKVGDRCLSCRRGDFVTCANQVINGISVDGGYAEYATLRTEALSRVPAESDAAEIAALLCAGVTVYNSLRHMKILPGEICAVQGVGGLGHLALQFSKKMGYKTVALSQNDRKAQLAQELGADIYLDASKVDQVEELNKLGGAKVIIVVAPSGKAMAELIPALSVDGQLVVLAVPHDGLTVNAMHLIQKRRSIVGWPSGTAQDSEETIAFAEHAGVKTSIENFSLDQVQEGFDRMSENKVRFRAVLAFD</sequence>
<evidence type="ECO:0000256" key="1">
    <source>
        <dbReference type="ARBA" id="ARBA00001947"/>
    </source>
</evidence>
<keyword evidence="8" id="KW-0349">Heme</keyword>
<accession>A0A238FI69</accession>
<reference evidence="11" key="1">
    <citation type="submission" date="2016-09" db="EMBL/GenBank/DDBJ databases">
        <authorList>
            <person name="Jeantristanb JTB J.-T."/>
            <person name="Ricardo R."/>
        </authorList>
    </citation>
    <scope>NUCLEOTIDE SEQUENCE [LARGE SCALE GENOMIC DNA]</scope>
</reference>
<evidence type="ECO:0000313" key="11">
    <source>
        <dbReference type="Proteomes" id="UP000198372"/>
    </source>
</evidence>
<evidence type="ECO:0000313" key="10">
    <source>
        <dbReference type="EMBL" id="SCV73480.1"/>
    </source>
</evidence>
<protein>
    <submittedName>
        <fullName evidence="10">BQ2448_7406 protein</fullName>
    </submittedName>
</protein>
<dbReference type="InterPro" id="IPR011032">
    <property type="entry name" value="GroES-like_sf"/>
</dbReference>
<dbReference type="SUPFAM" id="SSF51735">
    <property type="entry name" value="NAD(P)-binding Rossmann-fold domains"/>
    <property type="match status" value="1"/>
</dbReference>
<evidence type="ECO:0000256" key="5">
    <source>
        <dbReference type="ARBA" id="ARBA00023002"/>
    </source>
</evidence>
<dbReference type="SUPFAM" id="SSF50129">
    <property type="entry name" value="GroES-like"/>
    <property type="match status" value="1"/>
</dbReference>
<keyword evidence="4" id="KW-0862">Zinc</keyword>
<dbReference type="InterPro" id="IPR036291">
    <property type="entry name" value="NAD(P)-bd_dom_sf"/>
</dbReference>
<dbReference type="InterPro" id="IPR013149">
    <property type="entry name" value="ADH-like_C"/>
</dbReference>
<evidence type="ECO:0000256" key="4">
    <source>
        <dbReference type="ARBA" id="ARBA00022833"/>
    </source>
</evidence>
<feature type="domain" description="Cytochrome c" evidence="9">
    <location>
        <begin position="28"/>
        <end position="144"/>
    </location>
</feature>
<dbReference type="InterPro" id="IPR009056">
    <property type="entry name" value="Cyt_c-like_dom"/>
</dbReference>
<evidence type="ECO:0000256" key="6">
    <source>
        <dbReference type="ARBA" id="ARBA00023004"/>
    </source>
</evidence>
<evidence type="ECO:0000256" key="7">
    <source>
        <dbReference type="ARBA" id="ARBA00023027"/>
    </source>
</evidence>
<dbReference type="GO" id="GO:0046872">
    <property type="term" value="F:metal ion binding"/>
    <property type="evidence" value="ECO:0007669"/>
    <property type="project" value="UniProtKB-KW"/>
</dbReference>
<evidence type="ECO:0000256" key="3">
    <source>
        <dbReference type="ARBA" id="ARBA00022723"/>
    </source>
</evidence>
<dbReference type="Gene3D" id="3.40.50.720">
    <property type="entry name" value="NAD(P)-binding Rossmann-like Domain"/>
    <property type="match status" value="1"/>
</dbReference>
<dbReference type="Pfam" id="PF00107">
    <property type="entry name" value="ADH_zinc_N"/>
    <property type="match status" value="1"/>
</dbReference>
<dbReference type="Gene3D" id="3.90.180.10">
    <property type="entry name" value="Medium-chain alcohol dehydrogenases, catalytic domain"/>
    <property type="match status" value="1"/>
</dbReference>
<dbReference type="GO" id="GO:0005737">
    <property type="term" value="C:cytoplasm"/>
    <property type="evidence" value="ECO:0007669"/>
    <property type="project" value="TreeGrafter"/>
</dbReference>
<dbReference type="AlphaFoldDB" id="A0A238FI69"/>
<organism evidence="10 11">
    <name type="scientific">Microbotryum intermedium</name>
    <dbReference type="NCBI Taxonomy" id="269621"/>
    <lineage>
        <taxon>Eukaryota</taxon>
        <taxon>Fungi</taxon>
        <taxon>Dikarya</taxon>
        <taxon>Basidiomycota</taxon>
        <taxon>Pucciniomycotina</taxon>
        <taxon>Microbotryomycetes</taxon>
        <taxon>Microbotryales</taxon>
        <taxon>Microbotryaceae</taxon>
        <taxon>Microbotryum</taxon>
    </lineage>
</organism>
<keyword evidence="7" id="KW-0520">NAD</keyword>
<dbReference type="Pfam" id="PF08240">
    <property type="entry name" value="ADH_N"/>
    <property type="match status" value="1"/>
</dbReference>
<dbReference type="InterPro" id="IPR013154">
    <property type="entry name" value="ADH-like_N"/>
</dbReference>
<dbReference type="STRING" id="269621.A0A238FI69"/>
<dbReference type="OrthoDB" id="1560166at2759"/>